<dbReference type="GO" id="GO:0004497">
    <property type="term" value="F:monooxygenase activity"/>
    <property type="evidence" value="ECO:0007669"/>
    <property type="project" value="UniProtKB-KW"/>
</dbReference>
<gene>
    <name evidence="9" type="ORF">EK21DRAFT_106262</name>
</gene>
<dbReference type="PANTHER" id="PTHR24287">
    <property type="entry name" value="P450, PUTATIVE (EUROFUNG)-RELATED"/>
    <property type="match status" value="1"/>
</dbReference>
<keyword evidence="4 8" id="KW-0479">Metal-binding</keyword>
<dbReference type="InterPro" id="IPR036396">
    <property type="entry name" value="Cyt_P450_sf"/>
</dbReference>
<dbReference type="Pfam" id="PF00067">
    <property type="entry name" value="p450"/>
    <property type="match status" value="1"/>
</dbReference>
<dbReference type="InterPro" id="IPR002401">
    <property type="entry name" value="Cyt_P450_E_grp-I"/>
</dbReference>
<keyword evidence="6 8" id="KW-0408">Iron</keyword>
<proteinExistence type="inferred from homology"/>
<organism evidence="9 10">
    <name type="scientific">Setomelanomma holmii</name>
    <dbReference type="NCBI Taxonomy" id="210430"/>
    <lineage>
        <taxon>Eukaryota</taxon>
        <taxon>Fungi</taxon>
        <taxon>Dikarya</taxon>
        <taxon>Ascomycota</taxon>
        <taxon>Pezizomycotina</taxon>
        <taxon>Dothideomycetes</taxon>
        <taxon>Pleosporomycetidae</taxon>
        <taxon>Pleosporales</taxon>
        <taxon>Pleosporineae</taxon>
        <taxon>Phaeosphaeriaceae</taxon>
        <taxon>Setomelanomma</taxon>
    </lineage>
</organism>
<comment type="cofactor">
    <cofactor evidence="1 8">
        <name>heme</name>
        <dbReference type="ChEBI" id="CHEBI:30413"/>
    </cofactor>
</comment>
<dbReference type="CDD" id="cd11063">
    <property type="entry name" value="CYP52"/>
    <property type="match status" value="1"/>
</dbReference>
<evidence type="ECO:0000256" key="8">
    <source>
        <dbReference type="PIRSR" id="PIRSR602401-1"/>
    </source>
</evidence>
<comment type="similarity">
    <text evidence="2">Belongs to the cytochrome P450 family.</text>
</comment>
<dbReference type="InterPro" id="IPR001128">
    <property type="entry name" value="Cyt_P450"/>
</dbReference>
<protein>
    <submittedName>
        <fullName evidence="9">Cytochrome P450 alkane hydroxylase-like protein</fullName>
    </submittedName>
</protein>
<dbReference type="Proteomes" id="UP000799777">
    <property type="component" value="Unassembled WGS sequence"/>
</dbReference>
<dbReference type="InterPro" id="IPR047146">
    <property type="entry name" value="Cyt_P450_E_CYP52_fungi"/>
</dbReference>
<name>A0A9P4HMA5_9PLEO</name>
<evidence type="ECO:0000256" key="6">
    <source>
        <dbReference type="ARBA" id="ARBA00023004"/>
    </source>
</evidence>
<dbReference type="OrthoDB" id="1470350at2759"/>
<keyword evidence="5" id="KW-0560">Oxidoreductase</keyword>
<evidence type="ECO:0000256" key="2">
    <source>
        <dbReference type="ARBA" id="ARBA00010617"/>
    </source>
</evidence>
<evidence type="ECO:0000256" key="5">
    <source>
        <dbReference type="ARBA" id="ARBA00023002"/>
    </source>
</evidence>
<evidence type="ECO:0000256" key="7">
    <source>
        <dbReference type="ARBA" id="ARBA00023033"/>
    </source>
</evidence>
<dbReference type="AlphaFoldDB" id="A0A9P4HMA5"/>
<dbReference type="Gene3D" id="1.10.630.10">
    <property type="entry name" value="Cytochrome P450"/>
    <property type="match status" value="1"/>
</dbReference>
<comment type="caution">
    <text evidence="9">The sequence shown here is derived from an EMBL/GenBank/DDBJ whole genome shotgun (WGS) entry which is preliminary data.</text>
</comment>
<evidence type="ECO:0000313" key="10">
    <source>
        <dbReference type="Proteomes" id="UP000799777"/>
    </source>
</evidence>
<dbReference type="SUPFAM" id="SSF48264">
    <property type="entry name" value="Cytochrome P450"/>
    <property type="match status" value="1"/>
</dbReference>
<keyword evidence="3 8" id="KW-0349">Heme</keyword>
<dbReference type="GO" id="GO:0020037">
    <property type="term" value="F:heme binding"/>
    <property type="evidence" value="ECO:0007669"/>
    <property type="project" value="InterPro"/>
</dbReference>
<evidence type="ECO:0000256" key="1">
    <source>
        <dbReference type="ARBA" id="ARBA00001971"/>
    </source>
</evidence>
<dbReference type="PRINTS" id="PR00463">
    <property type="entry name" value="EP450I"/>
</dbReference>
<dbReference type="PRINTS" id="PR00385">
    <property type="entry name" value="P450"/>
</dbReference>
<dbReference type="PANTHER" id="PTHR24287:SF1">
    <property type="entry name" value="P450, PUTATIVE (EUROFUNG)-RELATED"/>
    <property type="match status" value="1"/>
</dbReference>
<dbReference type="EMBL" id="ML978155">
    <property type="protein sequence ID" value="KAF2036159.1"/>
    <property type="molecule type" value="Genomic_DNA"/>
</dbReference>
<sequence length="512" mass="58441">MAIFTFTNIAISLVSLYVARRMYWEAIIGSRRRAFAKEKGTLPCTPRPTPLPSYIPTFGLDFVISNFRVYREKRLLEHWQQYLIKANAHTVVSNVVGQQLFITDDAENVRAILATNFENWSLGQERIKQMSDYLGHGVFTNEGAAWKHSREMLRPCFERHQVADTSLFAKHMDRLIAVLPTDGTAVDLQPLFHELTLDIATKFMFGRSTDSLKREEKTKEVADFVEAFEYCADPFLSENFEKYGYLGLFLPDKKRKRGAQTIKDFADKIIDEELSSKHPTPPSKQTRYIFFDEILSQTTNRTIIRSELLNILLAGRDTTAALLSNVMWELPCHPAILSCLRAEIVEHVGDEVPTYEQLKELKYLRAIINESQRLYPIVPSNSRQALHDTNLPRGGGPDGSAPIFVPKGAYVAYHTYAMHRRTDIYGSDADEFRPERWLEQGFRPGWAYIPFSGGPMVCIGQNFALTEAMFVVVRLLQCFEVDGRDEGIWREKLTITCTGAGGCKLGLRRRVM</sequence>
<evidence type="ECO:0000256" key="3">
    <source>
        <dbReference type="ARBA" id="ARBA00022617"/>
    </source>
</evidence>
<keyword evidence="7" id="KW-0503">Monooxygenase</keyword>
<reference evidence="9" key="1">
    <citation type="journal article" date="2020" name="Stud. Mycol.">
        <title>101 Dothideomycetes genomes: a test case for predicting lifestyles and emergence of pathogens.</title>
        <authorList>
            <person name="Haridas S."/>
            <person name="Albert R."/>
            <person name="Binder M."/>
            <person name="Bloem J."/>
            <person name="Labutti K."/>
            <person name="Salamov A."/>
            <person name="Andreopoulos B."/>
            <person name="Baker S."/>
            <person name="Barry K."/>
            <person name="Bills G."/>
            <person name="Bluhm B."/>
            <person name="Cannon C."/>
            <person name="Castanera R."/>
            <person name="Culley D."/>
            <person name="Daum C."/>
            <person name="Ezra D."/>
            <person name="Gonzalez J."/>
            <person name="Henrissat B."/>
            <person name="Kuo A."/>
            <person name="Liang C."/>
            <person name="Lipzen A."/>
            <person name="Lutzoni F."/>
            <person name="Magnuson J."/>
            <person name="Mondo S."/>
            <person name="Nolan M."/>
            <person name="Ohm R."/>
            <person name="Pangilinan J."/>
            <person name="Park H.-J."/>
            <person name="Ramirez L."/>
            <person name="Alfaro M."/>
            <person name="Sun H."/>
            <person name="Tritt A."/>
            <person name="Yoshinaga Y."/>
            <person name="Zwiers L.-H."/>
            <person name="Turgeon B."/>
            <person name="Goodwin S."/>
            <person name="Spatafora J."/>
            <person name="Crous P."/>
            <person name="Grigoriev I."/>
        </authorList>
    </citation>
    <scope>NUCLEOTIDE SEQUENCE</scope>
    <source>
        <strain evidence="9">CBS 110217</strain>
    </source>
</reference>
<dbReference type="GO" id="GO:0016705">
    <property type="term" value="F:oxidoreductase activity, acting on paired donors, with incorporation or reduction of molecular oxygen"/>
    <property type="evidence" value="ECO:0007669"/>
    <property type="project" value="InterPro"/>
</dbReference>
<keyword evidence="10" id="KW-1185">Reference proteome</keyword>
<evidence type="ECO:0000256" key="4">
    <source>
        <dbReference type="ARBA" id="ARBA00022723"/>
    </source>
</evidence>
<evidence type="ECO:0000313" key="9">
    <source>
        <dbReference type="EMBL" id="KAF2036159.1"/>
    </source>
</evidence>
<dbReference type="GO" id="GO:0005506">
    <property type="term" value="F:iron ion binding"/>
    <property type="evidence" value="ECO:0007669"/>
    <property type="project" value="InterPro"/>
</dbReference>
<feature type="binding site" description="axial binding residue" evidence="8">
    <location>
        <position position="458"/>
    </location>
    <ligand>
        <name>heme</name>
        <dbReference type="ChEBI" id="CHEBI:30413"/>
    </ligand>
    <ligandPart>
        <name>Fe</name>
        <dbReference type="ChEBI" id="CHEBI:18248"/>
    </ligandPart>
</feature>
<accession>A0A9P4HMA5</accession>